<evidence type="ECO:0000313" key="2">
    <source>
        <dbReference type="Proteomes" id="UP000567922"/>
    </source>
</evidence>
<dbReference type="OrthoDB" id="9921711at2"/>
<reference evidence="1 2" key="1">
    <citation type="submission" date="2020-08" db="EMBL/GenBank/DDBJ databases">
        <title>Sequencing the genomes of 1000 actinobacteria strains.</title>
        <authorList>
            <person name="Klenk H.-P."/>
        </authorList>
    </citation>
    <scope>NUCLEOTIDE SEQUENCE [LARGE SCALE GENOMIC DNA]</scope>
    <source>
        <strain evidence="1 2">DSM 45258</strain>
    </source>
</reference>
<sequence length="75" mass="8381">MHATVYRITEKPHIGRQRFSTADGTLYGWWIVSAIAQIEGTDHITMLGDEHDTWHAAMQEAHALITAYGTDRAGT</sequence>
<keyword evidence="2" id="KW-1185">Reference proteome</keyword>
<proteinExistence type="predicted"/>
<dbReference type="RefSeq" id="WP_064442222.1">
    <property type="nucleotide sequence ID" value="NZ_BDDI01000021.1"/>
</dbReference>
<protein>
    <submittedName>
        <fullName evidence="1">Uncharacterized protein</fullName>
    </submittedName>
</protein>
<dbReference type="AlphaFoldDB" id="A0A839RVQ8"/>
<comment type="caution">
    <text evidence="1">The sequence shown here is derived from an EMBL/GenBank/DDBJ whole genome shotgun (WGS) entry which is preliminary data.</text>
</comment>
<accession>A0A839RVQ8</accession>
<name>A0A839RVQ8_9ACTN</name>
<organism evidence="1 2">
    <name type="scientific">Hoyosella altamirensis</name>
    <dbReference type="NCBI Taxonomy" id="616997"/>
    <lineage>
        <taxon>Bacteria</taxon>
        <taxon>Bacillati</taxon>
        <taxon>Actinomycetota</taxon>
        <taxon>Actinomycetes</taxon>
        <taxon>Mycobacteriales</taxon>
        <taxon>Hoyosellaceae</taxon>
        <taxon>Hoyosella</taxon>
    </lineage>
</organism>
<evidence type="ECO:0000313" key="1">
    <source>
        <dbReference type="EMBL" id="MBB3040104.1"/>
    </source>
</evidence>
<dbReference type="Proteomes" id="UP000567922">
    <property type="component" value="Unassembled WGS sequence"/>
</dbReference>
<gene>
    <name evidence="1" type="ORF">FHU29_004599</name>
</gene>
<dbReference type="EMBL" id="JACHWS010000006">
    <property type="protein sequence ID" value="MBB3040104.1"/>
    <property type="molecule type" value="Genomic_DNA"/>
</dbReference>